<keyword evidence="5" id="KW-1185">Reference proteome</keyword>
<reference evidence="4 5" key="1">
    <citation type="submission" date="2017-05" db="EMBL/GenBank/DDBJ databases">
        <authorList>
            <person name="Varghese N."/>
            <person name="Submissions S."/>
        </authorList>
    </citation>
    <scope>NUCLEOTIDE SEQUENCE [LARGE SCALE GENOMIC DNA]</scope>
    <source>
        <strain evidence="4 5">DSM 100094</strain>
    </source>
</reference>
<protein>
    <submittedName>
        <fullName evidence="4">tRNA1(Val) A37 N6-methylase TrmN6</fullName>
    </submittedName>
</protein>
<evidence type="ECO:0000259" key="3">
    <source>
        <dbReference type="Pfam" id="PF05175"/>
    </source>
</evidence>
<evidence type="ECO:0000313" key="4">
    <source>
        <dbReference type="EMBL" id="SMO98173.1"/>
    </source>
</evidence>
<dbReference type="PROSITE" id="PS00092">
    <property type="entry name" value="N6_MTASE"/>
    <property type="match status" value="1"/>
</dbReference>
<dbReference type="Pfam" id="PF05175">
    <property type="entry name" value="MTS"/>
    <property type="match status" value="1"/>
</dbReference>
<dbReference type="InterPro" id="IPR050210">
    <property type="entry name" value="tRNA_Adenine-N(6)_MTase"/>
</dbReference>
<dbReference type="InterPro" id="IPR002052">
    <property type="entry name" value="DNA_methylase_N6_adenine_CS"/>
</dbReference>
<dbReference type="GO" id="GO:0032259">
    <property type="term" value="P:methylation"/>
    <property type="evidence" value="ECO:0007669"/>
    <property type="project" value="UniProtKB-KW"/>
</dbReference>
<dbReference type="PANTHER" id="PTHR47739">
    <property type="entry name" value="TRNA1(VAL) (ADENINE(37)-N6)-METHYLTRANSFERASE"/>
    <property type="match status" value="1"/>
</dbReference>
<organism evidence="4 5">
    <name type="scientific">Paracoccus laeviglucosivorans</name>
    <dbReference type="NCBI Taxonomy" id="1197861"/>
    <lineage>
        <taxon>Bacteria</taxon>
        <taxon>Pseudomonadati</taxon>
        <taxon>Pseudomonadota</taxon>
        <taxon>Alphaproteobacteria</taxon>
        <taxon>Rhodobacterales</taxon>
        <taxon>Paracoccaceae</taxon>
        <taxon>Paracoccus</taxon>
    </lineage>
</organism>
<dbReference type="InterPro" id="IPR029063">
    <property type="entry name" value="SAM-dependent_MTases_sf"/>
</dbReference>
<feature type="domain" description="Methyltransferase small" evidence="3">
    <location>
        <begin position="31"/>
        <end position="127"/>
    </location>
</feature>
<evidence type="ECO:0000313" key="5">
    <source>
        <dbReference type="Proteomes" id="UP000319014"/>
    </source>
</evidence>
<keyword evidence="1 4" id="KW-0808">Transferase</keyword>
<dbReference type="InterPro" id="IPR007848">
    <property type="entry name" value="Small_mtfrase_dom"/>
</dbReference>
<evidence type="ECO:0000256" key="1">
    <source>
        <dbReference type="ARBA" id="ARBA00022603"/>
    </source>
</evidence>
<accession>A0A521FPN7</accession>
<dbReference type="Proteomes" id="UP000319014">
    <property type="component" value="Unassembled WGS sequence"/>
</dbReference>
<proteinExistence type="predicted"/>
<dbReference type="GO" id="GO:0003676">
    <property type="term" value="F:nucleic acid binding"/>
    <property type="evidence" value="ECO:0007669"/>
    <property type="project" value="InterPro"/>
</dbReference>
<dbReference type="OrthoDB" id="5489421at2"/>
<sequence>MTDIRRDGFLGGRLTLAQPAHGYRAGADAVMLAAACPAQSGQSVLELGCGAGVALICLGHRVAGLSLTGLELQESYAVLARDNAAASGLAANIVTGDLTRMPTDLRAQSFDHVIANPPYFLGGTVAPDSGRGTARHEDAPLSQWIETGLRRLRPGGWLTVIHRAERLGVILATLGGLAGEITILPISARKGRDAGRVIVLSRKGARAPLRLLYPFIMHEKPSHLTDAEDLTPAAHAVLRDGAPLNLRDPQFPMTM</sequence>
<evidence type="ECO:0000256" key="2">
    <source>
        <dbReference type="ARBA" id="ARBA00022691"/>
    </source>
</evidence>
<keyword evidence="2" id="KW-0949">S-adenosyl-L-methionine</keyword>
<dbReference type="PANTHER" id="PTHR47739:SF1">
    <property type="entry name" value="TRNA1(VAL) (ADENINE(37)-N6)-METHYLTRANSFERASE"/>
    <property type="match status" value="1"/>
</dbReference>
<gene>
    <name evidence="4" type="ORF">SAMN06265221_13223</name>
</gene>
<keyword evidence="1 4" id="KW-0489">Methyltransferase</keyword>
<dbReference type="GO" id="GO:0008168">
    <property type="term" value="F:methyltransferase activity"/>
    <property type="evidence" value="ECO:0007669"/>
    <property type="project" value="UniProtKB-KW"/>
</dbReference>
<dbReference type="Gene3D" id="3.40.50.150">
    <property type="entry name" value="Vaccinia Virus protein VP39"/>
    <property type="match status" value="1"/>
</dbReference>
<dbReference type="SUPFAM" id="SSF53335">
    <property type="entry name" value="S-adenosyl-L-methionine-dependent methyltransferases"/>
    <property type="match status" value="1"/>
</dbReference>
<name>A0A521FPN7_9RHOB</name>
<dbReference type="AlphaFoldDB" id="A0A521FPN7"/>
<dbReference type="RefSeq" id="WP_142664904.1">
    <property type="nucleotide sequence ID" value="NZ_FXTK01000032.1"/>
</dbReference>
<dbReference type="CDD" id="cd02440">
    <property type="entry name" value="AdoMet_MTases"/>
    <property type="match status" value="1"/>
</dbReference>
<dbReference type="EMBL" id="FXTK01000032">
    <property type="protein sequence ID" value="SMO98173.1"/>
    <property type="molecule type" value="Genomic_DNA"/>
</dbReference>